<keyword evidence="8" id="KW-1185">Reference proteome</keyword>
<sequence length="171" mass="18416">MSSYFVNSFSGRYPNGPDYQDSSTMHSSSYGYNYNGMDLSINRSASSSHFGASHGGKPAPSPSDQATSASTNTNFTELDETSASSGADEGTPISSSIPRAQAEPIATSTAATEGQAPQIFPWMRKLHISHGTATSFSVVVVKNLLKERVLPIGIQKQQEKKKKKKKHTKKK</sequence>
<dbReference type="InterPro" id="IPR001827">
    <property type="entry name" value="Homeobox_Antennapedia_CS"/>
</dbReference>
<keyword evidence="3" id="KW-0238">DNA-binding</keyword>
<dbReference type="GeneTree" id="ENSGT00940000158354"/>
<feature type="compositionally biased region" description="Polar residues" evidence="6">
    <location>
        <begin position="62"/>
        <end position="85"/>
    </location>
</feature>
<evidence type="ECO:0000256" key="6">
    <source>
        <dbReference type="SAM" id="MobiDB-lite"/>
    </source>
</evidence>
<dbReference type="GO" id="GO:0003677">
    <property type="term" value="F:DNA binding"/>
    <property type="evidence" value="ECO:0007669"/>
    <property type="project" value="UniProtKB-KW"/>
</dbReference>
<evidence type="ECO:0000256" key="1">
    <source>
        <dbReference type="ARBA" id="ARBA00004123"/>
    </source>
</evidence>
<proteinExistence type="predicted"/>
<dbReference type="GO" id="GO:0005634">
    <property type="term" value="C:nucleus"/>
    <property type="evidence" value="ECO:0007669"/>
    <property type="project" value="UniProtKB-SubCell"/>
</dbReference>
<keyword evidence="4" id="KW-0371">Homeobox</keyword>
<evidence type="ECO:0000256" key="2">
    <source>
        <dbReference type="ARBA" id="ARBA00022473"/>
    </source>
</evidence>
<feature type="compositionally biased region" description="Polar residues" evidence="6">
    <location>
        <begin position="1"/>
        <end position="10"/>
    </location>
</feature>
<name>A0A803Y5S5_MELGA</name>
<comment type="subcellular location">
    <subcellularLocation>
        <location evidence="1">Nucleus</location>
    </subcellularLocation>
</comment>
<reference evidence="7" key="2">
    <citation type="submission" date="2025-08" db="UniProtKB">
        <authorList>
            <consortium name="Ensembl"/>
        </authorList>
    </citation>
    <scope>IDENTIFICATION</scope>
</reference>
<reference evidence="7 8" key="1">
    <citation type="journal article" date="2010" name="PLoS Biol.">
        <title>Multi-platform next-generation sequencing of the domestic turkey (Meleagris gallopavo): genome assembly and analysis.</title>
        <authorList>
            <person name="Dalloul R.A."/>
            <person name="Long J.A."/>
            <person name="Zimin A.V."/>
            <person name="Aslam L."/>
            <person name="Beal K."/>
            <person name="Blomberg L.A."/>
            <person name="Bouffard P."/>
            <person name="Burt D.W."/>
            <person name="Crasta O."/>
            <person name="Crooijmans R.P."/>
            <person name="Cooper K."/>
            <person name="Coulombe R.A."/>
            <person name="De S."/>
            <person name="Delany M.E."/>
            <person name="Dodgson J.B."/>
            <person name="Dong J.J."/>
            <person name="Evans C."/>
            <person name="Frederickson K.M."/>
            <person name="Flicek P."/>
            <person name="Florea L."/>
            <person name="Folkerts O."/>
            <person name="Groenen M.A."/>
            <person name="Harkins T.T."/>
            <person name="Herrero J."/>
            <person name="Hoffmann S."/>
            <person name="Megens H.J."/>
            <person name="Jiang A."/>
            <person name="de Jong P."/>
            <person name="Kaiser P."/>
            <person name="Kim H."/>
            <person name="Kim K.W."/>
            <person name="Kim S."/>
            <person name="Langenberger D."/>
            <person name="Lee M.K."/>
            <person name="Lee T."/>
            <person name="Mane S."/>
            <person name="Marcais G."/>
            <person name="Marz M."/>
            <person name="McElroy A.P."/>
            <person name="Modise T."/>
            <person name="Nefedov M."/>
            <person name="Notredame C."/>
            <person name="Paton I.R."/>
            <person name="Payne W.S."/>
            <person name="Pertea G."/>
            <person name="Prickett D."/>
            <person name="Puiu D."/>
            <person name="Qioa D."/>
            <person name="Raineri E."/>
            <person name="Ruffier M."/>
            <person name="Salzberg S.L."/>
            <person name="Schatz M.C."/>
            <person name="Scheuring C."/>
            <person name="Schmidt C.J."/>
            <person name="Schroeder S."/>
            <person name="Searle S.M."/>
            <person name="Smith E.J."/>
            <person name="Smith J."/>
            <person name="Sonstegard T.S."/>
            <person name="Stadler P.F."/>
            <person name="Tafer H."/>
            <person name="Tu Z.J."/>
            <person name="Van Tassell C.P."/>
            <person name="Vilella A.J."/>
            <person name="Williams K.P."/>
            <person name="Yorke J.A."/>
            <person name="Zhang L."/>
            <person name="Zhang H.B."/>
            <person name="Zhang X."/>
            <person name="Zhang Y."/>
            <person name="Reed K.M."/>
        </authorList>
    </citation>
    <scope>NUCLEOTIDE SEQUENCE [LARGE SCALE GENOMIC DNA]</scope>
</reference>
<dbReference type="InParanoid" id="A0A803Y5S5"/>
<keyword evidence="2" id="KW-0217">Developmental protein</keyword>
<dbReference type="Proteomes" id="UP000001645">
    <property type="component" value="Chromosome 29"/>
</dbReference>
<feature type="region of interest" description="Disordered" evidence="6">
    <location>
        <begin position="1"/>
        <end position="25"/>
    </location>
</feature>
<feature type="compositionally biased region" description="Low complexity" evidence="6">
    <location>
        <begin position="45"/>
        <end position="56"/>
    </location>
</feature>
<evidence type="ECO:0000313" key="7">
    <source>
        <dbReference type="Ensembl" id="ENSMGAP00000027122.1"/>
    </source>
</evidence>
<dbReference type="GO" id="GO:0003700">
    <property type="term" value="F:DNA-binding transcription factor activity"/>
    <property type="evidence" value="ECO:0007669"/>
    <property type="project" value="InterPro"/>
</dbReference>
<evidence type="ECO:0000256" key="3">
    <source>
        <dbReference type="ARBA" id="ARBA00023125"/>
    </source>
</evidence>
<dbReference type="Ensembl" id="ENSMGAT00000024095.1">
    <property type="protein sequence ID" value="ENSMGAP00000027122.1"/>
    <property type="gene ID" value="ENSMGAG00000017883.1"/>
</dbReference>
<feature type="region of interest" description="Disordered" evidence="6">
    <location>
        <begin position="45"/>
        <end position="99"/>
    </location>
</feature>
<feature type="compositionally biased region" description="Basic residues" evidence="6">
    <location>
        <begin position="159"/>
        <end position="171"/>
    </location>
</feature>
<dbReference type="PROSITE" id="PS00032">
    <property type="entry name" value="ANTENNAPEDIA"/>
    <property type="match status" value="1"/>
</dbReference>
<dbReference type="AlphaFoldDB" id="A0A803Y5S5"/>
<keyword evidence="5" id="KW-0539">Nucleus</keyword>
<evidence type="ECO:0000313" key="8">
    <source>
        <dbReference type="Proteomes" id="UP000001645"/>
    </source>
</evidence>
<evidence type="ECO:0000256" key="5">
    <source>
        <dbReference type="ARBA" id="ARBA00023242"/>
    </source>
</evidence>
<protein>
    <recommendedName>
        <fullName evidence="9">Homeobox B5</fullName>
    </recommendedName>
</protein>
<evidence type="ECO:0008006" key="9">
    <source>
        <dbReference type="Google" id="ProtNLM"/>
    </source>
</evidence>
<evidence type="ECO:0000256" key="4">
    <source>
        <dbReference type="ARBA" id="ARBA00023155"/>
    </source>
</evidence>
<feature type="region of interest" description="Disordered" evidence="6">
    <location>
        <begin position="152"/>
        <end position="171"/>
    </location>
</feature>
<reference evidence="7" key="3">
    <citation type="submission" date="2025-09" db="UniProtKB">
        <authorList>
            <consortium name="Ensembl"/>
        </authorList>
    </citation>
    <scope>IDENTIFICATION</scope>
</reference>
<organism evidence="7 8">
    <name type="scientific">Meleagris gallopavo</name>
    <name type="common">Wild turkey</name>
    <dbReference type="NCBI Taxonomy" id="9103"/>
    <lineage>
        <taxon>Eukaryota</taxon>
        <taxon>Metazoa</taxon>
        <taxon>Chordata</taxon>
        <taxon>Craniata</taxon>
        <taxon>Vertebrata</taxon>
        <taxon>Euteleostomi</taxon>
        <taxon>Archelosauria</taxon>
        <taxon>Archosauria</taxon>
        <taxon>Dinosauria</taxon>
        <taxon>Saurischia</taxon>
        <taxon>Theropoda</taxon>
        <taxon>Coelurosauria</taxon>
        <taxon>Aves</taxon>
        <taxon>Neognathae</taxon>
        <taxon>Galloanserae</taxon>
        <taxon>Galliformes</taxon>
        <taxon>Phasianidae</taxon>
        <taxon>Meleagridinae</taxon>
        <taxon>Meleagris</taxon>
    </lineage>
</organism>
<accession>A0A803Y5S5</accession>